<gene>
    <name evidence="4" type="ORF">Vau01_101550</name>
</gene>
<protein>
    <recommendedName>
        <fullName evidence="6">WD40 repeat</fullName>
    </recommendedName>
</protein>
<dbReference type="InterPro" id="IPR015943">
    <property type="entry name" value="WD40/YVTN_repeat-like_dom_sf"/>
</dbReference>
<dbReference type="PROSITE" id="PS50082">
    <property type="entry name" value="WD_REPEATS_2"/>
    <property type="match status" value="3"/>
</dbReference>
<name>A0A8J3ZET0_9ACTN</name>
<keyword evidence="2" id="KW-0677">Repeat</keyword>
<dbReference type="Gene3D" id="2.130.10.10">
    <property type="entry name" value="YVTN repeat-like/Quinoprotein amine dehydrogenase"/>
    <property type="match status" value="4"/>
</dbReference>
<feature type="repeat" description="WD" evidence="3">
    <location>
        <begin position="547"/>
        <end position="587"/>
    </location>
</feature>
<evidence type="ECO:0000313" key="5">
    <source>
        <dbReference type="Proteomes" id="UP000612585"/>
    </source>
</evidence>
<feature type="repeat" description="WD" evidence="3">
    <location>
        <begin position="597"/>
        <end position="640"/>
    </location>
</feature>
<dbReference type="InterPro" id="IPR020472">
    <property type="entry name" value="WD40_PAC1"/>
</dbReference>
<dbReference type="Proteomes" id="UP000612585">
    <property type="component" value="Unassembled WGS sequence"/>
</dbReference>
<dbReference type="InterPro" id="IPR036322">
    <property type="entry name" value="WD40_repeat_dom_sf"/>
</dbReference>
<dbReference type="SMART" id="SM00320">
    <property type="entry name" value="WD40"/>
    <property type="match status" value="10"/>
</dbReference>
<dbReference type="InterPro" id="IPR019775">
    <property type="entry name" value="WD40_repeat_CS"/>
</dbReference>
<dbReference type="PROSITE" id="PS00678">
    <property type="entry name" value="WD_REPEATS_1"/>
    <property type="match status" value="2"/>
</dbReference>
<dbReference type="SUPFAM" id="SSF101908">
    <property type="entry name" value="Putative isomerase YbhE"/>
    <property type="match status" value="1"/>
</dbReference>
<dbReference type="PROSITE" id="PS50294">
    <property type="entry name" value="WD_REPEATS_REGION"/>
    <property type="match status" value="2"/>
</dbReference>
<proteinExistence type="predicted"/>
<comment type="caution">
    <text evidence="4">The sequence shown here is derived from an EMBL/GenBank/DDBJ whole genome shotgun (WGS) entry which is preliminary data.</text>
</comment>
<dbReference type="CDD" id="cd00200">
    <property type="entry name" value="WD40"/>
    <property type="match status" value="1"/>
</dbReference>
<dbReference type="SUPFAM" id="SSF50978">
    <property type="entry name" value="WD40 repeat-like"/>
    <property type="match status" value="2"/>
</dbReference>
<reference evidence="4" key="1">
    <citation type="submission" date="2021-01" db="EMBL/GenBank/DDBJ databases">
        <title>Whole genome shotgun sequence of Virgisporangium aurantiacum NBRC 16421.</title>
        <authorList>
            <person name="Komaki H."/>
            <person name="Tamura T."/>
        </authorList>
    </citation>
    <scope>NUCLEOTIDE SEQUENCE</scope>
    <source>
        <strain evidence="4">NBRC 16421</strain>
    </source>
</reference>
<dbReference type="PRINTS" id="PR00320">
    <property type="entry name" value="GPROTEINBRPT"/>
</dbReference>
<dbReference type="InterPro" id="IPR001680">
    <property type="entry name" value="WD40_rpt"/>
</dbReference>
<dbReference type="PANTHER" id="PTHR22847">
    <property type="entry name" value="WD40 REPEAT PROTEIN"/>
    <property type="match status" value="1"/>
</dbReference>
<dbReference type="Pfam" id="PF00400">
    <property type="entry name" value="WD40"/>
    <property type="match status" value="4"/>
</dbReference>
<dbReference type="AlphaFoldDB" id="A0A8J3ZET0"/>
<evidence type="ECO:0000256" key="2">
    <source>
        <dbReference type="ARBA" id="ARBA00022737"/>
    </source>
</evidence>
<sequence length="778" mass="80145">MPADTARVDYRVGSEFDPDQPHGRYELTLFADGGATLRHRHRGVHRSWTARVDAVVWPRLIGALRGSSFPQLPRPGTRGPIQELEVSGVEPAGGIWMRRGDGEALGLTDALRVLDSLAHQVSNGAIRGDGTLPRIVYGVTAGGGEEPTPMEVAAFGTLGLRHVGGTVRVDGTVAVVGVPDGAPVTTLPSTGAPPRAVAFGEIGLPGEPQPVVVTGGDDGVIRLWTPTGTLLARQTRHPAPVTAITTTVDDAHLQVWSGDLAGGLLQRGLQPDRPVLNWPGSSAGITALGWAGTPTYQMLVVGTEDGRIARRSLFDPAEIEVWSGPEGPVTALALIGADDDFLIASAGTDGVIRLRTGLEGKPEPDLPGHGATVTGLAFGLIGEQLVLGSCGLDGTVRTWDATTREPLAQWPAGDDWPSGLADARTGDSQRWATGGADGVVRIWAADTGAEVLALATGDAAGDAGAVLCVATALLPGTTLVAAGHQDGTFRVWNAVDGTLVGADRSSDDPVTSVEFGRDGRLSVFVCGTLNGSVRVHDPKTAGLLRVLTPHTDQVLSLAVGTAGPRAEPVVVSGGADGTVRVWSARTGWPVLCLDRHTAGHTDLVTVVALGTVGGHAVVASGGYDRTLRMWDIDTGRPRWRIATPTSTVYALAIGDAVVVTGGLDDSVRMFTADAGALRMATARVPGLVTSVAVGAWRGAPVVVAAGAGVGVRCWTRPGGEPVPVTPPPWPVLSVTLTVAGELWAIGASGVAVIEPAVIEPAVVEPARVVDPSRPDERG</sequence>
<organism evidence="4 5">
    <name type="scientific">Virgisporangium aurantiacum</name>
    <dbReference type="NCBI Taxonomy" id="175570"/>
    <lineage>
        <taxon>Bacteria</taxon>
        <taxon>Bacillati</taxon>
        <taxon>Actinomycetota</taxon>
        <taxon>Actinomycetes</taxon>
        <taxon>Micromonosporales</taxon>
        <taxon>Micromonosporaceae</taxon>
        <taxon>Virgisporangium</taxon>
    </lineage>
</organism>
<accession>A0A8J3ZET0</accession>
<dbReference type="EMBL" id="BOPG01000081">
    <property type="protein sequence ID" value="GIJ62639.1"/>
    <property type="molecule type" value="Genomic_DNA"/>
</dbReference>
<feature type="repeat" description="WD" evidence="3">
    <location>
        <begin position="366"/>
        <end position="409"/>
    </location>
</feature>
<keyword evidence="1 3" id="KW-0853">WD repeat</keyword>
<dbReference type="RefSeq" id="WP_204008418.1">
    <property type="nucleotide sequence ID" value="NZ_BOPG01000081.1"/>
</dbReference>
<evidence type="ECO:0000313" key="4">
    <source>
        <dbReference type="EMBL" id="GIJ62639.1"/>
    </source>
</evidence>
<evidence type="ECO:0000256" key="1">
    <source>
        <dbReference type="ARBA" id="ARBA00022574"/>
    </source>
</evidence>
<dbReference type="PANTHER" id="PTHR22847:SF637">
    <property type="entry name" value="WD REPEAT DOMAIN 5B"/>
    <property type="match status" value="1"/>
</dbReference>
<keyword evidence="5" id="KW-1185">Reference proteome</keyword>
<evidence type="ECO:0008006" key="6">
    <source>
        <dbReference type="Google" id="ProtNLM"/>
    </source>
</evidence>
<evidence type="ECO:0000256" key="3">
    <source>
        <dbReference type="PROSITE-ProRule" id="PRU00221"/>
    </source>
</evidence>